<dbReference type="GO" id="GO:0003723">
    <property type="term" value="F:RNA binding"/>
    <property type="evidence" value="ECO:0007669"/>
    <property type="project" value="UniProtKB-KW"/>
</dbReference>
<reference evidence="8 9" key="1">
    <citation type="submission" date="2019-03" db="EMBL/GenBank/DDBJ databases">
        <title>Sequencing 23 genomes of Wallemia ichthyophaga.</title>
        <authorList>
            <person name="Gostincar C."/>
        </authorList>
    </citation>
    <scope>NUCLEOTIDE SEQUENCE [LARGE SCALE GENOMIC DNA]</scope>
    <source>
        <strain evidence="8 9">EXF-6200</strain>
    </source>
</reference>
<proteinExistence type="inferred from homology"/>
<dbReference type="PANTHER" id="PTHR13734:SF5">
    <property type="entry name" value="CCA TRNA NUCLEOTIDYLTRANSFERASE, MITOCHONDRIAL"/>
    <property type="match status" value="1"/>
</dbReference>
<evidence type="ECO:0000259" key="6">
    <source>
        <dbReference type="Pfam" id="PF01743"/>
    </source>
</evidence>
<dbReference type="Gene3D" id="1.10.3090.10">
    <property type="entry name" value="cca-adding enzyme, domain 2"/>
    <property type="match status" value="1"/>
</dbReference>
<evidence type="ECO:0000256" key="5">
    <source>
        <dbReference type="RuleBase" id="RU003953"/>
    </source>
</evidence>
<dbReference type="SUPFAM" id="SSF81301">
    <property type="entry name" value="Nucleotidyltransferase"/>
    <property type="match status" value="1"/>
</dbReference>
<dbReference type="Gene3D" id="3.30.460.10">
    <property type="entry name" value="Beta Polymerase, domain 2"/>
    <property type="match status" value="1"/>
</dbReference>
<dbReference type="GO" id="GO:0000166">
    <property type="term" value="F:nucleotide binding"/>
    <property type="evidence" value="ECO:0007669"/>
    <property type="project" value="UniProtKB-KW"/>
</dbReference>
<dbReference type="AlphaFoldDB" id="A0A4T0J9A3"/>
<organism evidence="8 9">
    <name type="scientific">Wallemia ichthyophaga</name>
    <dbReference type="NCBI Taxonomy" id="245174"/>
    <lineage>
        <taxon>Eukaryota</taxon>
        <taxon>Fungi</taxon>
        <taxon>Dikarya</taxon>
        <taxon>Basidiomycota</taxon>
        <taxon>Wallemiomycotina</taxon>
        <taxon>Wallemiomycetes</taxon>
        <taxon>Wallemiales</taxon>
        <taxon>Wallemiaceae</taxon>
        <taxon>Wallemia</taxon>
    </lineage>
</organism>
<protein>
    <recommendedName>
        <fullName evidence="10">CCA tRNA nucleotidyltransferase, mitochondrial</fullName>
    </recommendedName>
</protein>
<dbReference type="GO" id="GO:0005739">
    <property type="term" value="C:mitochondrion"/>
    <property type="evidence" value="ECO:0007669"/>
    <property type="project" value="UniProtKB-ARBA"/>
</dbReference>
<sequence length="541" mass="59930">MIDLTRSEQRLCEVLNGCTAELRTSDSALRQLELRIAGGWVRDKLLGKPSDDIDVAITPMNGLPFAEALAKYIEAYAVHDISDSGTPEKPTKISIARINANPDQSKHLETARMKFLGYEVDFVNLRSETYATGSRIPQMNLGTAEEDALRRDITINALFYNIHTRQVEDYTGRGVQDLERGLVRTPLHPATTFADDPLRVLRCIRFATRYGFALDQEIILAARHGDIRKGVCENVSRERIGIEVDKMLNSSRPLSALENLAHTQMHDVVFGWSVGVEDVRQGREENIQSLRSSSASYAVAGGHILHLLLHAPHTLGLSTAVSEQFSAILHDATLTRRLWMAVALLPYFGKAVREKKKEVSAPASIISNGLKLGNAERSHVDNLVQACAQLERDVRSVDKSDRVAVACALRSGHIHRPVQGTHWNASLLFALTKELAEPFYAGGCTDDALKAGEITSIVGTYNSFTQAALDMLQLPHELESRPLVDGKRILTLLQLKPGPQMQAINQLVLLWQLRYPLGSQSQCESYLLSEQQHGRIGAPDR</sequence>
<dbReference type="Pfam" id="PF12627">
    <property type="entry name" value="PolyA_pol_RNAbd"/>
    <property type="match status" value="1"/>
</dbReference>
<evidence type="ECO:0000256" key="1">
    <source>
        <dbReference type="ARBA" id="ARBA00007265"/>
    </source>
</evidence>
<evidence type="ECO:0000313" key="8">
    <source>
        <dbReference type="EMBL" id="TIB38182.1"/>
    </source>
</evidence>
<gene>
    <name evidence="8" type="ORF">E3P86_01777</name>
</gene>
<comment type="similarity">
    <text evidence="1 5">Belongs to the tRNA nucleotidyltransferase/poly(A) polymerase family.</text>
</comment>
<keyword evidence="2 5" id="KW-0808">Transferase</keyword>
<evidence type="ECO:0000313" key="9">
    <source>
        <dbReference type="Proteomes" id="UP000310689"/>
    </source>
</evidence>
<evidence type="ECO:0000256" key="3">
    <source>
        <dbReference type="ARBA" id="ARBA00022741"/>
    </source>
</evidence>
<dbReference type="Pfam" id="PF01743">
    <property type="entry name" value="PolyA_pol"/>
    <property type="match status" value="1"/>
</dbReference>
<dbReference type="CDD" id="cd05398">
    <property type="entry name" value="NT_ClassII-CCAase"/>
    <property type="match status" value="1"/>
</dbReference>
<name>A0A4T0J9A3_WALIC</name>
<dbReference type="InterPro" id="IPR032828">
    <property type="entry name" value="PolyA_RNA-bd"/>
</dbReference>
<dbReference type="GO" id="GO:0001680">
    <property type="term" value="P:tRNA 3'-terminal CCA addition"/>
    <property type="evidence" value="ECO:0007669"/>
    <property type="project" value="TreeGrafter"/>
</dbReference>
<dbReference type="FunFam" id="3.30.460.10:FF:000019">
    <property type="entry name" value="tRNA nucleotidyltransferase cca2"/>
    <property type="match status" value="1"/>
</dbReference>
<dbReference type="InterPro" id="IPR002646">
    <property type="entry name" value="PolA_pol_head_dom"/>
</dbReference>
<dbReference type="EMBL" id="SPOI01000070">
    <property type="protein sequence ID" value="TIB38182.1"/>
    <property type="molecule type" value="Genomic_DNA"/>
</dbReference>
<evidence type="ECO:0000259" key="7">
    <source>
        <dbReference type="Pfam" id="PF12627"/>
    </source>
</evidence>
<evidence type="ECO:0000256" key="2">
    <source>
        <dbReference type="ARBA" id="ARBA00022679"/>
    </source>
</evidence>
<dbReference type="InterPro" id="IPR043519">
    <property type="entry name" value="NT_sf"/>
</dbReference>
<accession>A0A4T0J9A3</accession>
<evidence type="ECO:0008006" key="10">
    <source>
        <dbReference type="Google" id="ProtNLM"/>
    </source>
</evidence>
<keyword evidence="4 5" id="KW-0694">RNA-binding</keyword>
<feature type="domain" description="tRNA nucleotidyltransferase/poly(A) polymerase RNA and SrmB- binding" evidence="7">
    <location>
        <begin position="233"/>
        <end position="270"/>
    </location>
</feature>
<dbReference type="Proteomes" id="UP000310689">
    <property type="component" value="Unassembled WGS sequence"/>
</dbReference>
<dbReference type="PANTHER" id="PTHR13734">
    <property type="entry name" value="TRNA-NUCLEOTIDYLTRANSFERASE"/>
    <property type="match status" value="1"/>
</dbReference>
<comment type="caution">
    <text evidence="8">The sequence shown here is derived from an EMBL/GenBank/DDBJ whole genome shotgun (WGS) entry which is preliminary data.</text>
</comment>
<dbReference type="GO" id="GO:0052929">
    <property type="term" value="F:ATP:3'-cytidine-cytidine-tRNA adenylyltransferase activity"/>
    <property type="evidence" value="ECO:0007669"/>
    <property type="project" value="TreeGrafter"/>
</dbReference>
<evidence type="ECO:0000256" key="4">
    <source>
        <dbReference type="ARBA" id="ARBA00022884"/>
    </source>
</evidence>
<dbReference type="SUPFAM" id="SSF81891">
    <property type="entry name" value="Poly A polymerase C-terminal region-like"/>
    <property type="match status" value="1"/>
</dbReference>
<feature type="domain" description="Poly A polymerase head" evidence="6">
    <location>
        <begin position="34"/>
        <end position="184"/>
    </location>
</feature>
<dbReference type="GO" id="GO:0052927">
    <property type="term" value="F:CC tRNA cytidylyltransferase activity"/>
    <property type="evidence" value="ECO:0007669"/>
    <property type="project" value="TreeGrafter"/>
</dbReference>
<keyword evidence="3" id="KW-0547">Nucleotide-binding</keyword>